<dbReference type="Gene3D" id="2.30.30.40">
    <property type="entry name" value="SH3 Domains"/>
    <property type="match status" value="1"/>
</dbReference>
<dbReference type="InterPro" id="IPR013783">
    <property type="entry name" value="Ig-like_fold"/>
</dbReference>
<evidence type="ECO:0000256" key="6">
    <source>
        <dbReference type="SAM" id="MobiDB-lite"/>
    </source>
</evidence>
<gene>
    <name evidence="9" type="ORF">JXQ802_LOCUS37088</name>
    <name evidence="8" type="ORF">PYM288_LOCUS23832</name>
</gene>
<dbReference type="AlphaFoldDB" id="A0A814V7B0"/>
<evidence type="ECO:0000256" key="5">
    <source>
        <dbReference type="SAM" id="Coils"/>
    </source>
</evidence>
<feature type="region of interest" description="Disordered" evidence="6">
    <location>
        <begin position="167"/>
        <end position="195"/>
    </location>
</feature>
<evidence type="ECO:0000313" key="10">
    <source>
        <dbReference type="Proteomes" id="UP000663854"/>
    </source>
</evidence>
<feature type="coiled-coil region" evidence="5">
    <location>
        <begin position="31"/>
        <end position="103"/>
    </location>
</feature>
<dbReference type="Proteomes" id="UP000663870">
    <property type="component" value="Unassembled WGS sequence"/>
</dbReference>
<dbReference type="Pfam" id="PF25523">
    <property type="entry name" value="Ig_RIMBP2"/>
    <property type="match status" value="1"/>
</dbReference>
<dbReference type="PANTHER" id="PTHR14234:SF19">
    <property type="entry name" value="RIM-BINDING PROTEIN, ISOFORM F"/>
    <property type="match status" value="1"/>
</dbReference>
<protein>
    <recommendedName>
        <fullName evidence="7">SH3 domain-containing protein</fullName>
    </recommendedName>
</protein>
<keyword evidence="11" id="KW-1185">Reference proteome</keyword>
<evidence type="ECO:0000313" key="9">
    <source>
        <dbReference type="EMBL" id="CAF1442565.1"/>
    </source>
</evidence>
<dbReference type="InterPro" id="IPR036028">
    <property type="entry name" value="SH3-like_dom_sf"/>
</dbReference>
<dbReference type="SMART" id="SM00060">
    <property type="entry name" value="FN3"/>
    <property type="match status" value="2"/>
</dbReference>
<feature type="coiled-coil region" evidence="5">
    <location>
        <begin position="233"/>
        <end position="260"/>
    </location>
</feature>
<dbReference type="InterPro" id="IPR040325">
    <property type="entry name" value="RIMBP1/2/3"/>
</dbReference>
<reference evidence="8" key="1">
    <citation type="submission" date="2021-02" db="EMBL/GenBank/DDBJ databases">
        <authorList>
            <person name="Nowell W R."/>
        </authorList>
    </citation>
    <scope>NUCLEOTIDE SEQUENCE</scope>
</reference>
<dbReference type="PROSITE" id="PS50002">
    <property type="entry name" value="SH3"/>
    <property type="match status" value="1"/>
</dbReference>
<name>A0A814V7B0_9BILA</name>
<dbReference type="InterPro" id="IPR003961">
    <property type="entry name" value="FN3_dom"/>
</dbReference>
<dbReference type="EMBL" id="CAJNOH010001145">
    <property type="protein sequence ID" value="CAF1181586.1"/>
    <property type="molecule type" value="Genomic_DNA"/>
</dbReference>
<organism evidence="8 10">
    <name type="scientific">Rotaria sordida</name>
    <dbReference type="NCBI Taxonomy" id="392033"/>
    <lineage>
        <taxon>Eukaryota</taxon>
        <taxon>Metazoa</taxon>
        <taxon>Spiralia</taxon>
        <taxon>Gnathifera</taxon>
        <taxon>Rotifera</taxon>
        <taxon>Eurotatoria</taxon>
        <taxon>Bdelloidea</taxon>
        <taxon>Philodinida</taxon>
        <taxon>Philodinidae</taxon>
        <taxon>Rotaria</taxon>
    </lineage>
</organism>
<keyword evidence="5" id="KW-0175">Coiled coil</keyword>
<evidence type="ECO:0000256" key="3">
    <source>
        <dbReference type="ARBA" id="ARBA00022737"/>
    </source>
</evidence>
<evidence type="ECO:0000256" key="4">
    <source>
        <dbReference type="PROSITE-ProRule" id="PRU00192"/>
    </source>
</evidence>
<dbReference type="CDD" id="cd00063">
    <property type="entry name" value="FN3"/>
    <property type="match status" value="2"/>
</dbReference>
<dbReference type="InterPro" id="IPR057884">
    <property type="entry name" value="FN3_RIM-BP1/2/3"/>
</dbReference>
<evidence type="ECO:0000259" key="7">
    <source>
        <dbReference type="PROSITE" id="PS50002"/>
    </source>
</evidence>
<dbReference type="CDD" id="cd12014">
    <property type="entry name" value="SH3_RIM-BP_1"/>
    <property type="match status" value="1"/>
</dbReference>
<proteinExistence type="inferred from homology"/>
<dbReference type="InterPro" id="IPR036116">
    <property type="entry name" value="FN3_sf"/>
</dbReference>
<dbReference type="SMART" id="SM00326">
    <property type="entry name" value="SH3"/>
    <property type="match status" value="1"/>
</dbReference>
<dbReference type="Proteomes" id="UP000663854">
    <property type="component" value="Unassembled WGS sequence"/>
</dbReference>
<dbReference type="GO" id="GO:0007274">
    <property type="term" value="P:neuromuscular synaptic transmission"/>
    <property type="evidence" value="ECO:0007669"/>
    <property type="project" value="TreeGrafter"/>
</dbReference>
<feature type="domain" description="SH3" evidence="7">
    <location>
        <begin position="543"/>
        <end position="611"/>
    </location>
</feature>
<dbReference type="PANTHER" id="PTHR14234">
    <property type="entry name" value="RIM BINDING PROTEIN-RELATED"/>
    <property type="match status" value="1"/>
</dbReference>
<accession>A0A814V7B0</accession>
<feature type="coiled-coil region" evidence="5">
    <location>
        <begin position="293"/>
        <end position="477"/>
    </location>
</feature>
<comment type="similarity">
    <text evidence="1">Belongs to the RIMBP family.</text>
</comment>
<dbReference type="GO" id="GO:0045202">
    <property type="term" value="C:synapse"/>
    <property type="evidence" value="ECO:0007669"/>
    <property type="project" value="GOC"/>
</dbReference>
<sequence length="877" mass="102104">MEPGTRQVTIIDELWDNEESKVNRRLYDEQERGLQRENIELNDRIKRFEKQLEVLKHNQPKDHDKELIKRVLTKQASEYTKLLTKKDQEIEQLNEQVKQLSKSSLLESALRQSNIEKLHLEKRLLSSVSSLNSTTTTNVDVKLSMANPSSLRFTGFIRDVRTSKRNLQQTLSQPISTAPTSTNEEQSCSPGSSGSSVFFDDPVNYQALQKMNEGFKTEIQRLTCSNEDNTVKLKLQFQQYDELQQAYKQLEIKYNQLSDIEKVYRKEKLLCDSYCHENEQLKEKLLYIQNEINHKYSNEYNKQKQKIDLLEDDLLTLKSTQNYQQDLQMKIEHLQKDLQLSIKECETTSALNTQLRNEITNATHTNERLTEECETLRRALIAKSDEYDLKQRENEQLKTKNIDLESIIKSLQDANDLQKRLNDENETNKQELKKKQDDFEQFQKMHDTTKQEHQTTIHVLQDKIQDLERKTELQTSKYEEILLQLQSLKTQQHRVLPSSTENSPLTNNNYHNPLTIMSNSQILTRDDSAPIHSHQRLKNLNDKLARIVVAKYSYEPLRFSPNDHPEIELPLKLGEYYLIYGNIDEDGFYDGRNLDGRYGLIPSNFIELVKNPNDLPENTKHIIQKLIGNSYHHELTSSLDSDSSNMNSSIHNPIVRTPTNSNASDTTISDLSYGKNIPHPTNLHIEKLFSNSVLIAWDPPLSTIQILGYQVMLDQTLYTTIQSNERTHVLIENINLNEKHHRISIRTITQLGLSRDQQCTLLLTNSKDLSYIPKDLRVDRINQTSAVISWWPASNDIIHKLFVNDKEIQTIKPGTYRFKLTNLVPNTIHKITIKAKPSITTNIQQQQQLASSIEFRTTSFGNEFCQRKEIFQFINHL</sequence>
<dbReference type="Gene3D" id="2.60.40.10">
    <property type="entry name" value="Immunoglobulins"/>
    <property type="match status" value="2"/>
</dbReference>
<keyword evidence="2 4" id="KW-0728">SH3 domain</keyword>
<feature type="compositionally biased region" description="Polar residues" evidence="6">
    <location>
        <begin position="167"/>
        <end position="188"/>
    </location>
</feature>
<dbReference type="SUPFAM" id="SSF50044">
    <property type="entry name" value="SH3-domain"/>
    <property type="match status" value="1"/>
</dbReference>
<dbReference type="InterPro" id="IPR001452">
    <property type="entry name" value="SH3_domain"/>
</dbReference>
<evidence type="ECO:0000256" key="2">
    <source>
        <dbReference type="ARBA" id="ARBA00022443"/>
    </source>
</evidence>
<evidence type="ECO:0000313" key="8">
    <source>
        <dbReference type="EMBL" id="CAF1181586.1"/>
    </source>
</evidence>
<dbReference type="SUPFAM" id="SSF49265">
    <property type="entry name" value="Fibronectin type III"/>
    <property type="match status" value="1"/>
</dbReference>
<evidence type="ECO:0000313" key="11">
    <source>
        <dbReference type="Proteomes" id="UP000663870"/>
    </source>
</evidence>
<keyword evidence="3" id="KW-0677">Repeat</keyword>
<evidence type="ECO:0000256" key="1">
    <source>
        <dbReference type="ARBA" id="ARBA00010749"/>
    </source>
</evidence>
<comment type="caution">
    <text evidence="8">The sequence shown here is derived from an EMBL/GenBank/DDBJ whole genome shotgun (WGS) entry which is preliminary data.</text>
</comment>
<dbReference type="EMBL" id="CAJNOL010001957">
    <property type="protein sequence ID" value="CAF1442565.1"/>
    <property type="molecule type" value="Genomic_DNA"/>
</dbReference>